<organism evidence="10 11">
    <name type="scientific">Solemya velesiana gill symbiont</name>
    <dbReference type="NCBI Taxonomy" id="1918948"/>
    <lineage>
        <taxon>Bacteria</taxon>
        <taxon>Pseudomonadati</taxon>
        <taxon>Pseudomonadota</taxon>
        <taxon>Gammaproteobacteria</taxon>
        <taxon>sulfur-oxidizing symbionts</taxon>
    </lineage>
</organism>
<reference evidence="10 11" key="1">
    <citation type="submission" date="2016-11" db="EMBL/GenBank/DDBJ databases">
        <title>Mixed transmission modes and dynamic genome evolution in an obligate animal-bacterial symbiosis.</title>
        <authorList>
            <person name="Russell S.L."/>
            <person name="Corbett-Detig R.B."/>
            <person name="Cavanaugh C.M."/>
        </authorList>
    </citation>
    <scope>NUCLEOTIDE SEQUENCE [LARGE SCALE GENOMIC DNA]</scope>
    <source>
        <strain evidence="10">Se-Cadez</strain>
    </source>
</reference>
<evidence type="ECO:0000256" key="5">
    <source>
        <dbReference type="ARBA" id="ARBA00022840"/>
    </source>
</evidence>
<dbReference type="PANTHER" id="PTHR43311">
    <property type="entry name" value="GLUTAMATE--TRNA LIGASE"/>
    <property type="match status" value="1"/>
</dbReference>
<keyword evidence="11" id="KW-1185">Reference proteome</keyword>
<protein>
    <recommendedName>
        <fullName evidence="7">Glutamyl-Q tRNA(Asp) synthetase</fullName>
        <shortName evidence="7">Glu-Q-RSs</shortName>
        <ecNumber evidence="7">6.1.1.-</ecNumber>
    </recommendedName>
</protein>
<dbReference type="Proteomes" id="UP000190896">
    <property type="component" value="Unassembled WGS sequence"/>
</dbReference>
<dbReference type="GO" id="GO:0004818">
    <property type="term" value="F:glutamate-tRNA ligase activity"/>
    <property type="evidence" value="ECO:0007669"/>
    <property type="project" value="TreeGrafter"/>
</dbReference>
<proteinExistence type="inferred from homology"/>
<keyword evidence="4 7" id="KW-0862">Zinc</keyword>
<evidence type="ECO:0000256" key="2">
    <source>
        <dbReference type="ARBA" id="ARBA00022723"/>
    </source>
</evidence>
<gene>
    <name evidence="7" type="primary">gluQ</name>
    <name evidence="10" type="ORF">BOW51_09830</name>
</gene>
<evidence type="ECO:0000256" key="1">
    <source>
        <dbReference type="ARBA" id="ARBA00022598"/>
    </source>
</evidence>
<feature type="binding site" evidence="7">
    <location>
        <position position="48"/>
    </location>
    <ligand>
        <name>L-glutamate</name>
        <dbReference type="ChEBI" id="CHEBI:29985"/>
    </ligand>
</feature>
<dbReference type="InterPro" id="IPR020058">
    <property type="entry name" value="Glu/Gln-tRNA-synth_Ib_cat-dom"/>
</dbReference>
<evidence type="ECO:0000313" key="11">
    <source>
        <dbReference type="Proteomes" id="UP000190896"/>
    </source>
</evidence>
<dbReference type="RefSeq" id="WP_078487837.1">
    <property type="nucleotide sequence ID" value="NZ_MPRJ01000068.1"/>
</dbReference>
<dbReference type="SUPFAM" id="SSF52374">
    <property type="entry name" value="Nucleotidylyl transferase"/>
    <property type="match status" value="1"/>
</dbReference>
<dbReference type="GO" id="GO:0006424">
    <property type="term" value="P:glutamyl-tRNA aminoacylation"/>
    <property type="evidence" value="ECO:0007669"/>
    <property type="project" value="InterPro"/>
</dbReference>
<feature type="binding site" evidence="7">
    <location>
        <begin position="12"/>
        <end position="16"/>
    </location>
    <ligand>
        <name>L-glutamate</name>
        <dbReference type="ChEBI" id="CHEBI:29985"/>
    </ligand>
</feature>
<dbReference type="GO" id="GO:0005524">
    <property type="term" value="F:ATP binding"/>
    <property type="evidence" value="ECO:0007669"/>
    <property type="project" value="UniProtKB-KW"/>
</dbReference>
<dbReference type="Gene3D" id="3.40.50.620">
    <property type="entry name" value="HUPs"/>
    <property type="match status" value="1"/>
</dbReference>
<feature type="binding site" evidence="7">
    <location>
        <position position="128"/>
    </location>
    <ligand>
        <name>Zn(2+)</name>
        <dbReference type="ChEBI" id="CHEBI:29105"/>
    </ligand>
</feature>
<dbReference type="HAMAP" id="MF_01428">
    <property type="entry name" value="Glu_Q_tRNA_synth"/>
    <property type="match status" value="1"/>
</dbReference>
<comment type="cofactor">
    <cofactor evidence="7">
        <name>Zn(2+)</name>
        <dbReference type="ChEBI" id="CHEBI:29105"/>
    </cofactor>
    <text evidence="7">Binds 1 zinc ion per subunit.</text>
</comment>
<feature type="binding site" evidence="7">
    <location>
        <position position="242"/>
    </location>
    <ligand>
        <name>ATP</name>
        <dbReference type="ChEBI" id="CHEBI:30616"/>
    </ligand>
</feature>
<dbReference type="EC" id="6.1.1.-" evidence="7"/>
<dbReference type="InterPro" id="IPR049940">
    <property type="entry name" value="GluQ/Sye"/>
</dbReference>
<dbReference type="AlphaFoldDB" id="A0A1T2KSQ3"/>
<feature type="binding site" evidence="7">
    <location>
        <position position="106"/>
    </location>
    <ligand>
        <name>Zn(2+)</name>
        <dbReference type="ChEBI" id="CHEBI:29105"/>
    </ligand>
</feature>
<feature type="binding site" evidence="7">
    <location>
        <position position="183"/>
    </location>
    <ligand>
        <name>L-glutamate</name>
        <dbReference type="ChEBI" id="CHEBI:29985"/>
    </ligand>
</feature>
<evidence type="ECO:0000259" key="9">
    <source>
        <dbReference type="Pfam" id="PF00749"/>
    </source>
</evidence>
<feature type="domain" description="Glutamyl/glutaminyl-tRNA synthetase class Ib catalytic" evidence="9">
    <location>
        <begin position="12"/>
        <end position="243"/>
    </location>
</feature>
<sequence>MSPQKEQPYIGRFAPSPSGPLHFGSLVAALGSYLDARCNNGQWLMRMEDIDPPREKPGAADDILRTLEAFGFEWDGEVLYQSSRQAVYLETIYRLMADDHAYDCGCSRREVAEAELEGIEGTRYPGTCRTGAQADRENLAVRLHTDHPTPIAFKDRICGHVRQVVEDDIGDFIIRRSDGLFAYQLAAVVDDAYQGINQVVRGADLLISTPRQILLQHFLDLPTPTYAHLPLVPDEEGRKLSKQFAALPVSRERPLPALLEAYKFLGQPAFSQSPGSLQEFWEQATACWNSDRVPCNSRHTPLSEQG</sequence>
<dbReference type="FunFam" id="3.40.50.620:FF:000093">
    <property type="entry name" value="Glutamyl-Q tRNA(Asp) synthetase"/>
    <property type="match status" value="1"/>
</dbReference>
<evidence type="ECO:0000313" key="10">
    <source>
        <dbReference type="EMBL" id="OOZ35894.1"/>
    </source>
</evidence>
<dbReference type="GO" id="GO:0008270">
    <property type="term" value="F:zinc ion binding"/>
    <property type="evidence" value="ECO:0007669"/>
    <property type="project" value="UniProtKB-UniRule"/>
</dbReference>
<keyword evidence="5 7" id="KW-0067">ATP-binding</keyword>
<dbReference type="InterPro" id="IPR022380">
    <property type="entry name" value="Glu-Q_tRNA(Asp)_Synthase"/>
</dbReference>
<comment type="function">
    <text evidence="7">Catalyzes the tRNA-independent activation of glutamate in presence of ATP and the subsequent transfer of glutamate onto a tRNA(Asp). Glutamate is transferred on the 2-amino-5-(4,5-dihydroxy-2-cyclopenten-1-yl) moiety of the queuosine in the wobble position of the QUC anticodon.</text>
</comment>
<evidence type="ECO:0000256" key="7">
    <source>
        <dbReference type="HAMAP-Rule" id="MF_01428"/>
    </source>
</evidence>
<feature type="short sequence motif" description="'HIGH' region" evidence="7">
    <location>
        <begin position="15"/>
        <end position="25"/>
    </location>
</feature>
<dbReference type="Pfam" id="PF00749">
    <property type="entry name" value="tRNA-synt_1c"/>
    <property type="match status" value="1"/>
</dbReference>
<dbReference type="InterPro" id="IPR014729">
    <property type="entry name" value="Rossmann-like_a/b/a_fold"/>
</dbReference>
<dbReference type="GO" id="GO:0006400">
    <property type="term" value="P:tRNA modification"/>
    <property type="evidence" value="ECO:0007669"/>
    <property type="project" value="InterPro"/>
</dbReference>
<evidence type="ECO:0000256" key="3">
    <source>
        <dbReference type="ARBA" id="ARBA00022741"/>
    </source>
</evidence>
<comment type="similarity">
    <text evidence="7">Belongs to the class-I aminoacyl-tRNA synthetase family. GluQ subfamily.</text>
</comment>
<dbReference type="PRINTS" id="PR00987">
    <property type="entry name" value="TRNASYNTHGLU"/>
</dbReference>
<accession>A0A1T2KSQ3</accession>
<feature type="binding site" evidence="7">
    <location>
        <position position="104"/>
    </location>
    <ligand>
        <name>Zn(2+)</name>
        <dbReference type="ChEBI" id="CHEBI:29105"/>
    </ligand>
</feature>
<dbReference type="EMBL" id="MPRJ01000068">
    <property type="protein sequence ID" value="OOZ35894.1"/>
    <property type="molecule type" value="Genomic_DNA"/>
</dbReference>
<keyword evidence="2 7" id="KW-0479">Metal-binding</keyword>
<evidence type="ECO:0000256" key="8">
    <source>
        <dbReference type="RuleBase" id="RU363037"/>
    </source>
</evidence>
<dbReference type="NCBIfam" id="NF004314">
    <property type="entry name" value="PRK05710.1-3"/>
    <property type="match status" value="1"/>
</dbReference>
<dbReference type="PANTHER" id="PTHR43311:SF1">
    <property type="entry name" value="GLUTAMYL-Q TRNA(ASP) SYNTHETASE"/>
    <property type="match status" value="1"/>
</dbReference>
<dbReference type="GO" id="GO:0005829">
    <property type="term" value="C:cytosol"/>
    <property type="evidence" value="ECO:0007669"/>
    <property type="project" value="TreeGrafter"/>
</dbReference>
<keyword evidence="3 7" id="KW-0547">Nucleotide-binding</keyword>
<keyword evidence="8" id="KW-0648">Protein biosynthesis</keyword>
<feature type="binding site" evidence="7">
    <location>
        <position position="124"/>
    </location>
    <ligand>
        <name>Zn(2+)</name>
        <dbReference type="ChEBI" id="CHEBI:29105"/>
    </ligand>
</feature>
<dbReference type="OrthoDB" id="9807503at2"/>
<comment type="caution">
    <text evidence="10">The sequence shown here is derived from an EMBL/GenBank/DDBJ whole genome shotgun (WGS) entry which is preliminary data.</text>
</comment>
<dbReference type="NCBIfam" id="TIGR03838">
    <property type="entry name" value="queuosine_YadB"/>
    <property type="match status" value="1"/>
</dbReference>
<evidence type="ECO:0000256" key="4">
    <source>
        <dbReference type="ARBA" id="ARBA00022833"/>
    </source>
</evidence>
<evidence type="ECO:0000256" key="6">
    <source>
        <dbReference type="ARBA" id="ARBA00023146"/>
    </source>
</evidence>
<feature type="short sequence motif" description="'KMSKS' region" evidence="7">
    <location>
        <begin position="239"/>
        <end position="243"/>
    </location>
</feature>
<keyword evidence="6 7" id="KW-0030">Aminoacyl-tRNA synthetase</keyword>
<feature type="binding site" evidence="7">
    <location>
        <position position="201"/>
    </location>
    <ligand>
        <name>L-glutamate</name>
        <dbReference type="ChEBI" id="CHEBI:29985"/>
    </ligand>
</feature>
<dbReference type="InterPro" id="IPR000924">
    <property type="entry name" value="Glu/Gln-tRNA-synth"/>
</dbReference>
<keyword evidence="1 7" id="KW-0436">Ligase</keyword>
<name>A0A1T2KSQ3_9GAMM</name>